<proteinExistence type="predicted"/>
<reference evidence="1" key="1">
    <citation type="submission" date="2023-10" db="EMBL/GenBank/DDBJ databases">
        <title>Whole genome sequencing of actinobacterial strain Amycolatopsis sp. (BCA-696) identifies the underlying plant growth-promoting genes.</title>
        <authorList>
            <person name="Gandham P."/>
            <person name="Vadla N."/>
            <person name="Saji A."/>
            <person name="Srinivas V."/>
            <person name="Ruperao P."/>
            <person name="Selvanayagam S."/>
            <person name="Saxena R.K."/>
            <person name="Rathore A."/>
            <person name="Gopalakrishnan S."/>
            <person name="Thakur V."/>
        </authorList>
    </citation>
    <scope>NUCLEOTIDE SEQUENCE</scope>
    <source>
        <strain evidence="1">BCA-696</strain>
    </source>
</reference>
<accession>A0ACD5BPB0</accession>
<organism evidence="1 2">
    <name type="scientific">Amycolatopsis coloradensis</name>
    <dbReference type="NCBI Taxonomy" id="76021"/>
    <lineage>
        <taxon>Bacteria</taxon>
        <taxon>Bacillati</taxon>
        <taxon>Actinomycetota</taxon>
        <taxon>Actinomycetes</taxon>
        <taxon>Pseudonocardiales</taxon>
        <taxon>Pseudonocardiaceae</taxon>
        <taxon>Amycolatopsis</taxon>
    </lineage>
</organism>
<evidence type="ECO:0000313" key="1">
    <source>
        <dbReference type="EMBL" id="WYW19565.1"/>
    </source>
</evidence>
<dbReference type="Proteomes" id="UP001456344">
    <property type="component" value="Chromosome"/>
</dbReference>
<gene>
    <name evidence="1" type="ORF">LCL61_28875</name>
</gene>
<keyword evidence="2" id="KW-1185">Reference proteome</keyword>
<name>A0ACD5BPB0_9PSEU</name>
<dbReference type="EMBL" id="CP150484">
    <property type="protein sequence ID" value="WYW19565.1"/>
    <property type="molecule type" value="Genomic_DNA"/>
</dbReference>
<protein>
    <submittedName>
        <fullName evidence="1">BTAD domain-containing putative transcriptional regulator</fullName>
    </submittedName>
</protein>
<evidence type="ECO:0000313" key="2">
    <source>
        <dbReference type="Proteomes" id="UP001456344"/>
    </source>
</evidence>
<sequence length="623" mass="69081">MAVEINGQDVTPSAPKMRRILALLILRRSTPVNMGDLVLELWGNHPPPSARTTVHTYIHKLRCRLFPAHLSKHGFALHTKQQSYFLEMPPQCLDLHRFEYLVQRGESALERGEPRLAVESLREALGLWREPMMSAMETGPLLAAHVTGLEESRLRALELRIGADLQLGRHRELLSELKELVITHPRSEVFHGHLMLALHRCHRRDEALEVYQRFRREMVEEMGLEPSQLLQHAHQAVLAGEPLPDATPLKAQVTTATERPAQLPGDSADFIGRGGLVEDAVMWLTSAGLADVAPRVLSVHGMPGVGKTAFAVRVAQRVRSRFEGGQFYACLGTSGDGARDPADVLNGFLMAAGFPAERLPADREDKAALFRTWTSMKRVLVVLDDVGSAEQIRPLMPAGPRCAVVVTTRRGIHPATGSRLVCLDPLEPSESTGLLSAMIGTERIAGEREQVDRIVQLCGGLPLAVRAVGAQLRSVSGWPIGTVLHQLENGARRLDALSFHDLDVRGRIAGSYHVIPRPAQLALQKFATLGKTTLTQAEATSLLGYDRLESGRILLTLVDHGLLRISGEADSTVSYELHPLIRCYAEEIVADRTQRHPVIRRHRPRFCARRPRTIMRSRRRRPG</sequence>